<dbReference type="PROSITE" id="PS52018">
    <property type="entry name" value="DART"/>
    <property type="match status" value="1"/>
</dbReference>
<keyword evidence="3 6" id="KW-0808">Transferase</keyword>
<dbReference type="RefSeq" id="WP_191188074.1">
    <property type="nucleotide sequence ID" value="NZ_JACWMY010000003.1"/>
</dbReference>
<evidence type="ECO:0000256" key="5">
    <source>
        <dbReference type="ARBA" id="ARBA00023125"/>
    </source>
</evidence>
<feature type="active site" description="Proton acceptor" evidence="6">
    <location>
        <position position="50"/>
    </location>
</feature>
<evidence type="ECO:0000313" key="9">
    <source>
        <dbReference type="Proteomes" id="UP000606600"/>
    </source>
</evidence>
<comment type="similarity">
    <text evidence="6">Belongs to the DarT ADP-ribosyltransferase family.</text>
</comment>
<feature type="active site" evidence="6">
    <location>
        <position position="163"/>
    </location>
</feature>
<proteinExistence type="inferred from homology"/>
<accession>A0ABR7WPI7</accession>
<evidence type="ECO:0000256" key="2">
    <source>
        <dbReference type="ARBA" id="ARBA00022676"/>
    </source>
</evidence>
<keyword evidence="9" id="KW-1185">Reference proteome</keyword>
<evidence type="ECO:0000313" key="8">
    <source>
        <dbReference type="EMBL" id="MBD1363397.1"/>
    </source>
</evidence>
<dbReference type="InterPro" id="IPR029494">
    <property type="entry name" value="DarT"/>
</dbReference>
<keyword evidence="5 6" id="KW-0238">DNA-binding</keyword>
<evidence type="ECO:0000256" key="4">
    <source>
        <dbReference type="ARBA" id="ARBA00022695"/>
    </source>
</evidence>
<organism evidence="8 9">
    <name type="scientific">Mucilaginibacter pankratovii</name>
    <dbReference type="NCBI Taxonomy" id="2772110"/>
    <lineage>
        <taxon>Bacteria</taxon>
        <taxon>Pseudomonadati</taxon>
        <taxon>Bacteroidota</taxon>
        <taxon>Sphingobacteriia</taxon>
        <taxon>Sphingobacteriales</taxon>
        <taxon>Sphingobacteriaceae</taxon>
        <taxon>Mucilaginibacter</taxon>
    </lineage>
</organism>
<feature type="domain" description="DarT" evidence="7">
    <location>
        <begin position="7"/>
        <end position="210"/>
    </location>
</feature>
<gene>
    <name evidence="8" type="ORF">IDJ77_06205</name>
</gene>
<sequence length="214" mass="24724">MSLPGKIWLYRITHIHNLLYILQNGIYTSTSPHFDPNYKNIGDSSLINYRKGLDACDPPGGKLSEYVPFYLGPRSPMLYQIARGYEDIPKHAQEDIVYLISSVDQVEAHNLSYFFTDGHARSDTSAYYNKKEDFDRLDWDTIYSTHWISDETDLRRKSKKQSELLVKEHLPITAVDYIGVFNKTAEQKVSDLLAEADLNINIRISPAKLFYDHL</sequence>
<protein>
    <submittedName>
        <fullName evidence="8">DUF4433 domain-containing protein</fullName>
    </submittedName>
</protein>
<dbReference type="EMBL" id="JACWMY010000003">
    <property type="protein sequence ID" value="MBD1363397.1"/>
    <property type="molecule type" value="Genomic_DNA"/>
</dbReference>
<evidence type="ECO:0000256" key="1">
    <source>
        <dbReference type="ARBA" id="ARBA00022649"/>
    </source>
</evidence>
<reference evidence="8 9" key="1">
    <citation type="submission" date="2020-09" db="EMBL/GenBank/DDBJ databases">
        <title>Novel species of Mucilaginibacter isolated from a glacier on the Tibetan Plateau.</title>
        <authorList>
            <person name="Liu Q."/>
            <person name="Xin Y.-H."/>
        </authorList>
    </citation>
    <scope>NUCLEOTIDE SEQUENCE [LARGE SCALE GENOMIC DNA]</scope>
    <source>
        <strain evidence="8 9">ZT4R22</strain>
    </source>
</reference>
<comment type="caution">
    <text evidence="8">The sequence shown here is derived from an EMBL/GenBank/DDBJ whole genome shotgun (WGS) entry which is preliminary data.</text>
</comment>
<feature type="binding site" evidence="6">
    <location>
        <begin position="11"/>
        <end position="13"/>
    </location>
    <ligand>
        <name>NAD(+)</name>
        <dbReference type="ChEBI" id="CHEBI:57540"/>
    </ligand>
</feature>
<keyword evidence="2 6" id="KW-0328">Glycosyltransferase</keyword>
<evidence type="ECO:0000259" key="7">
    <source>
        <dbReference type="PROSITE" id="PS52018"/>
    </source>
</evidence>
<evidence type="ECO:0000256" key="3">
    <source>
        <dbReference type="ARBA" id="ARBA00022679"/>
    </source>
</evidence>
<keyword evidence="1 6" id="KW-1277">Toxin-antitoxin system</keyword>
<comment type="caution">
    <text evidence="6">Lacks conserved residue(s) required for the propagation of feature annotation.</text>
</comment>
<dbReference type="Pfam" id="PF14487">
    <property type="entry name" value="DarT"/>
    <property type="match status" value="1"/>
</dbReference>
<evidence type="ECO:0000256" key="6">
    <source>
        <dbReference type="PROSITE-ProRule" id="PRU01362"/>
    </source>
</evidence>
<dbReference type="Proteomes" id="UP000606600">
    <property type="component" value="Unassembled WGS sequence"/>
</dbReference>
<feature type="binding site" evidence="6">
    <location>
        <position position="50"/>
    </location>
    <ligand>
        <name>NAD(+)</name>
        <dbReference type="ChEBI" id="CHEBI:57540"/>
    </ligand>
</feature>
<comment type="catalytic activity">
    <reaction evidence="6">
        <text>a thymidine in DNA + NAD(+) = an N-(ADP-alpha-D-ribosyl)-thymidine in DNA + nicotinamide + H(+)</text>
        <dbReference type="Rhea" id="RHEA:71651"/>
        <dbReference type="Rhea" id="RHEA-COMP:13556"/>
        <dbReference type="Rhea" id="RHEA-COMP:18051"/>
        <dbReference type="ChEBI" id="CHEBI:15378"/>
        <dbReference type="ChEBI" id="CHEBI:17154"/>
        <dbReference type="ChEBI" id="CHEBI:57540"/>
        <dbReference type="ChEBI" id="CHEBI:137386"/>
        <dbReference type="ChEBI" id="CHEBI:191199"/>
    </reaction>
</comment>
<name>A0ABR7WPI7_9SPHI</name>
<keyword evidence="4 6" id="KW-0548">Nucleotidyltransferase</keyword>